<dbReference type="InParanoid" id="K1RMS8"/>
<dbReference type="Pfam" id="PF00135">
    <property type="entry name" value="COesterase"/>
    <property type="match status" value="1"/>
</dbReference>
<dbReference type="Gene3D" id="3.40.50.1820">
    <property type="entry name" value="alpha/beta hydrolase"/>
    <property type="match status" value="1"/>
</dbReference>
<dbReference type="HOGENOM" id="CLU_006586_4_2_1"/>
<dbReference type="AlphaFoldDB" id="K1RMS8"/>
<organism evidence="5">
    <name type="scientific">Magallana gigas</name>
    <name type="common">Pacific oyster</name>
    <name type="synonym">Crassostrea gigas</name>
    <dbReference type="NCBI Taxonomy" id="29159"/>
    <lineage>
        <taxon>Eukaryota</taxon>
        <taxon>Metazoa</taxon>
        <taxon>Spiralia</taxon>
        <taxon>Lophotrochozoa</taxon>
        <taxon>Mollusca</taxon>
        <taxon>Bivalvia</taxon>
        <taxon>Autobranchia</taxon>
        <taxon>Pteriomorphia</taxon>
        <taxon>Ostreida</taxon>
        <taxon>Ostreoidea</taxon>
        <taxon>Ostreidae</taxon>
        <taxon>Magallana</taxon>
    </lineage>
</organism>
<dbReference type="EC" id="3.1.1.-" evidence="3"/>
<dbReference type="PANTHER" id="PTHR43903">
    <property type="entry name" value="NEUROLIGIN"/>
    <property type="match status" value="1"/>
</dbReference>
<dbReference type="GO" id="GO:0016787">
    <property type="term" value="F:hydrolase activity"/>
    <property type="evidence" value="ECO:0007669"/>
    <property type="project" value="UniProtKB-KW"/>
</dbReference>
<accession>K1RMS8</accession>
<sequence length="239" mass="26071">MLSVCLCFVVVVYSVRLCSSEEDLIVQTTYGRIRGVVTERIPGKRIHSFLGVPYATPPVNELRFERPMPPTSWEGVRYAQKLPPACIQSDMMYIDEYFPGFEDTSEDSKTDRFVLAIAALPYLQVESNRSGNTSVLVFVHGGSNRDGMGSMLEGDILAGHGGIIVVTINYRLGIYGFVAAKDEGLDGTYGFLDQIEALKWVKSNIDQFGGNSNMITIHGHSAGAANVGFLSTSPMSKGV</sequence>
<reference evidence="5" key="1">
    <citation type="journal article" date="2012" name="Nature">
        <title>The oyster genome reveals stress adaptation and complexity of shell formation.</title>
        <authorList>
            <person name="Zhang G."/>
            <person name="Fang X."/>
            <person name="Guo X."/>
            <person name="Li L."/>
            <person name="Luo R."/>
            <person name="Xu F."/>
            <person name="Yang P."/>
            <person name="Zhang L."/>
            <person name="Wang X."/>
            <person name="Qi H."/>
            <person name="Xiong Z."/>
            <person name="Que H."/>
            <person name="Xie Y."/>
            <person name="Holland P.W."/>
            <person name="Paps J."/>
            <person name="Zhu Y."/>
            <person name="Wu F."/>
            <person name="Chen Y."/>
            <person name="Wang J."/>
            <person name="Peng C."/>
            <person name="Meng J."/>
            <person name="Yang L."/>
            <person name="Liu J."/>
            <person name="Wen B."/>
            <person name="Zhang N."/>
            <person name="Huang Z."/>
            <person name="Zhu Q."/>
            <person name="Feng Y."/>
            <person name="Mount A."/>
            <person name="Hedgecock D."/>
            <person name="Xu Z."/>
            <person name="Liu Y."/>
            <person name="Domazet-Loso T."/>
            <person name="Du Y."/>
            <person name="Sun X."/>
            <person name="Zhang S."/>
            <person name="Liu B."/>
            <person name="Cheng P."/>
            <person name="Jiang X."/>
            <person name="Li J."/>
            <person name="Fan D."/>
            <person name="Wang W."/>
            <person name="Fu W."/>
            <person name="Wang T."/>
            <person name="Wang B."/>
            <person name="Zhang J."/>
            <person name="Peng Z."/>
            <person name="Li Y."/>
            <person name="Li N."/>
            <person name="Wang J."/>
            <person name="Chen M."/>
            <person name="He Y."/>
            <person name="Tan F."/>
            <person name="Song X."/>
            <person name="Zheng Q."/>
            <person name="Huang R."/>
            <person name="Yang H."/>
            <person name="Du X."/>
            <person name="Chen L."/>
            <person name="Yang M."/>
            <person name="Gaffney P.M."/>
            <person name="Wang S."/>
            <person name="Luo L."/>
            <person name="She Z."/>
            <person name="Ming Y."/>
            <person name="Huang W."/>
            <person name="Zhang S."/>
            <person name="Huang B."/>
            <person name="Zhang Y."/>
            <person name="Qu T."/>
            <person name="Ni P."/>
            <person name="Miao G."/>
            <person name="Wang J."/>
            <person name="Wang Q."/>
            <person name="Steinberg C.E."/>
            <person name="Wang H."/>
            <person name="Li N."/>
            <person name="Qian L."/>
            <person name="Zhang G."/>
            <person name="Li Y."/>
            <person name="Yang H."/>
            <person name="Liu X."/>
            <person name="Wang J."/>
            <person name="Yin Y."/>
            <person name="Wang J."/>
        </authorList>
    </citation>
    <scope>NUCLEOTIDE SEQUENCE [LARGE SCALE GENOMIC DNA]</scope>
    <source>
        <strain evidence="5">05x7-T-G4-1.051#20</strain>
    </source>
</reference>
<feature type="signal peptide" evidence="3">
    <location>
        <begin position="1"/>
        <end position="20"/>
    </location>
</feature>
<dbReference type="SUPFAM" id="SSF53474">
    <property type="entry name" value="alpha/beta-Hydrolases"/>
    <property type="match status" value="1"/>
</dbReference>
<gene>
    <name evidence="5" type="ORF">CGI_10018348</name>
</gene>
<evidence type="ECO:0000313" key="5">
    <source>
        <dbReference type="EMBL" id="EKC35696.1"/>
    </source>
</evidence>
<evidence type="ECO:0000256" key="3">
    <source>
        <dbReference type="RuleBase" id="RU361235"/>
    </source>
</evidence>
<feature type="domain" description="Carboxylesterase type B" evidence="4">
    <location>
        <begin position="23"/>
        <end position="238"/>
    </location>
</feature>
<evidence type="ECO:0000256" key="2">
    <source>
        <dbReference type="ARBA" id="ARBA00022801"/>
    </source>
</evidence>
<proteinExistence type="inferred from homology"/>
<dbReference type="InterPro" id="IPR051093">
    <property type="entry name" value="Neuroligin/BSAL"/>
</dbReference>
<dbReference type="EMBL" id="JH817458">
    <property type="protein sequence ID" value="EKC35696.1"/>
    <property type="molecule type" value="Genomic_DNA"/>
</dbReference>
<dbReference type="PROSITE" id="PS00122">
    <property type="entry name" value="CARBOXYLESTERASE_B_1"/>
    <property type="match status" value="1"/>
</dbReference>
<feature type="chain" id="PRO_5036530372" description="Carboxylic ester hydrolase" evidence="3">
    <location>
        <begin position="21"/>
        <end position="239"/>
    </location>
</feature>
<keyword evidence="2 3" id="KW-0378">Hydrolase</keyword>
<evidence type="ECO:0000256" key="1">
    <source>
        <dbReference type="ARBA" id="ARBA00005964"/>
    </source>
</evidence>
<evidence type="ECO:0000259" key="4">
    <source>
        <dbReference type="Pfam" id="PF00135"/>
    </source>
</evidence>
<name>K1RMS8_MAGGI</name>
<protein>
    <recommendedName>
        <fullName evidence="3">Carboxylic ester hydrolase</fullName>
        <ecNumber evidence="3">3.1.1.-</ecNumber>
    </recommendedName>
</protein>
<comment type="similarity">
    <text evidence="1 3">Belongs to the type-B carboxylesterase/lipase family.</text>
</comment>
<keyword evidence="3" id="KW-0732">Signal</keyword>
<dbReference type="InterPro" id="IPR029058">
    <property type="entry name" value="AB_hydrolase_fold"/>
</dbReference>
<dbReference type="InterPro" id="IPR002018">
    <property type="entry name" value="CarbesteraseB"/>
</dbReference>
<dbReference type="InterPro" id="IPR019826">
    <property type="entry name" value="Carboxylesterase_B_AS"/>
</dbReference>